<accession>A0A1B9GBB8</accession>
<dbReference type="GO" id="GO:0016020">
    <property type="term" value="C:membrane"/>
    <property type="evidence" value="ECO:0007669"/>
    <property type="project" value="UniProtKB-SubCell"/>
</dbReference>
<dbReference type="PRINTS" id="PR00171">
    <property type="entry name" value="SUGRTRNSPORT"/>
</dbReference>
<proteinExistence type="inferred from homology"/>
<keyword evidence="6 8" id="KW-0472">Membrane</keyword>
<dbReference type="Pfam" id="PF00083">
    <property type="entry name" value="Sugar_tr"/>
    <property type="match status" value="1"/>
</dbReference>
<keyword evidence="12" id="KW-1185">Reference proteome</keyword>
<evidence type="ECO:0000256" key="1">
    <source>
        <dbReference type="ARBA" id="ARBA00004141"/>
    </source>
</evidence>
<feature type="transmembrane region" description="Helical" evidence="8">
    <location>
        <begin position="61"/>
        <end position="80"/>
    </location>
</feature>
<evidence type="ECO:0000313" key="11">
    <source>
        <dbReference type="EMBL" id="WVW82458.1"/>
    </source>
</evidence>
<dbReference type="InterPro" id="IPR045263">
    <property type="entry name" value="GLUT"/>
</dbReference>
<feature type="transmembrane region" description="Helical" evidence="8">
    <location>
        <begin position="409"/>
        <end position="428"/>
    </location>
</feature>
<dbReference type="InterPro" id="IPR003663">
    <property type="entry name" value="Sugar/inositol_transpt"/>
</dbReference>
<evidence type="ECO:0000256" key="2">
    <source>
        <dbReference type="ARBA" id="ARBA00010992"/>
    </source>
</evidence>
<dbReference type="STRING" id="1296100.A0A1B9GBB8"/>
<dbReference type="GO" id="GO:0015149">
    <property type="term" value="F:hexose transmembrane transporter activity"/>
    <property type="evidence" value="ECO:0007669"/>
    <property type="project" value="TreeGrafter"/>
</dbReference>
<dbReference type="PANTHER" id="PTHR23503">
    <property type="entry name" value="SOLUTE CARRIER FAMILY 2"/>
    <property type="match status" value="1"/>
</dbReference>
<evidence type="ECO:0000256" key="4">
    <source>
        <dbReference type="ARBA" id="ARBA00022692"/>
    </source>
</evidence>
<feature type="transmembrane region" description="Helical" evidence="8">
    <location>
        <begin position="335"/>
        <end position="360"/>
    </location>
</feature>
<sequence length="436" mass="46620">MSMRTALTAAWAALHTTQYGFAISSLNGVQGPLTCGGAGRITPHSVDAKGLKDCIYMTPSAFGIVTAIFTLGGLLGSLAATNINHHLGRIGTLQLSALHILIGSLIIGLANSMGVMIAGRIIIGIGCGLATVTVPLVLSEIAPSSIKRALGIMNQIFIVLGMLTAQSLSFPFAKPFAWRYVLTVSFGLAIIQLVGSLFIRTPEKDQETRGDEESDEETSLLPAESEKPLTIKELILSKDPLVVRGLWVVLVTQMSQQFCGVSPVMYFSTGILTPVFQSNSRLIALFIIITKVPITMLPAFLIERLGTRRLLLIPTIFMSIAAILLAFGINYDAQALSVIGVFSFVIAFSIGLGPVTWVVLPEVMPKHAVTAAGSIGLALNWTLNFCMGAIFLPLQRWMSGGKDEREGNIFFVLAATCLAAVLAMRVAFKAQERVAI</sequence>
<dbReference type="Proteomes" id="UP000092730">
    <property type="component" value="Chromosome 2"/>
</dbReference>
<dbReference type="VEuPathDB" id="FungiDB:I302_03171"/>
<keyword evidence="4 8" id="KW-0812">Transmembrane</keyword>
<keyword evidence="3" id="KW-0813">Transport</keyword>
<dbReference type="InterPro" id="IPR005828">
    <property type="entry name" value="MFS_sugar_transport-like"/>
</dbReference>
<evidence type="ECO:0000256" key="7">
    <source>
        <dbReference type="ARBA" id="ARBA00049119"/>
    </source>
</evidence>
<keyword evidence="5 8" id="KW-1133">Transmembrane helix</keyword>
<dbReference type="AlphaFoldDB" id="A0A1B9GBB8"/>
<dbReference type="Gene3D" id="1.20.1250.20">
    <property type="entry name" value="MFS general substrate transporter like domains"/>
    <property type="match status" value="1"/>
</dbReference>
<dbReference type="PROSITE" id="PS50850">
    <property type="entry name" value="MFS"/>
    <property type="match status" value="1"/>
</dbReference>
<dbReference type="SUPFAM" id="SSF103473">
    <property type="entry name" value="MFS general substrate transporter"/>
    <property type="match status" value="1"/>
</dbReference>
<dbReference type="EMBL" id="KI894019">
    <property type="protein sequence ID" value="OCF28315.1"/>
    <property type="molecule type" value="Genomic_DNA"/>
</dbReference>
<evidence type="ECO:0000256" key="5">
    <source>
        <dbReference type="ARBA" id="ARBA00022989"/>
    </source>
</evidence>
<dbReference type="KEGG" id="kbi:30207570"/>
<feature type="transmembrane region" description="Helical" evidence="8">
    <location>
        <begin position="92"/>
        <end position="111"/>
    </location>
</feature>
<feature type="transmembrane region" description="Helical" evidence="8">
    <location>
        <begin position="117"/>
        <end position="138"/>
    </location>
</feature>
<comment type="subcellular location">
    <subcellularLocation>
        <location evidence="1">Membrane</location>
        <topology evidence="1">Multi-pass membrane protein</topology>
    </subcellularLocation>
</comment>
<dbReference type="InterPro" id="IPR036259">
    <property type="entry name" value="MFS_trans_sf"/>
</dbReference>
<dbReference type="InterPro" id="IPR020846">
    <property type="entry name" value="MFS_dom"/>
</dbReference>
<feature type="transmembrane region" description="Helical" evidence="8">
    <location>
        <begin position="176"/>
        <end position="199"/>
    </location>
</feature>
<protein>
    <recommendedName>
        <fullName evidence="9">Major facilitator superfamily (MFS) profile domain-containing protein</fullName>
    </recommendedName>
</protein>
<gene>
    <name evidence="10" type="ORF">I302_03171</name>
    <name evidence="11" type="ORF">I302_104468</name>
</gene>
<evidence type="ECO:0000256" key="3">
    <source>
        <dbReference type="ARBA" id="ARBA00022448"/>
    </source>
</evidence>
<dbReference type="RefSeq" id="XP_019049385.1">
    <property type="nucleotide sequence ID" value="XM_019189823.1"/>
</dbReference>
<evidence type="ECO:0000259" key="9">
    <source>
        <dbReference type="PROSITE" id="PS50850"/>
    </source>
</evidence>
<reference evidence="11" key="2">
    <citation type="submission" date="2013-07" db="EMBL/GenBank/DDBJ databases">
        <authorList>
            <consortium name="The Broad Institute Genome Sequencing Platform"/>
            <person name="Cuomo C."/>
            <person name="Litvintseva A."/>
            <person name="Chen Y."/>
            <person name="Heitman J."/>
            <person name="Sun S."/>
            <person name="Springer D."/>
            <person name="Dromer F."/>
            <person name="Young S.K."/>
            <person name="Zeng Q."/>
            <person name="Gargeya S."/>
            <person name="Fitzgerald M."/>
            <person name="Abouelleil A."/>
            <person name="Alvarado L."/>
            <person name="Berlin A.M."/>
            <person name="Chapman S.B."/>
            <person name="Dewar J."/>
            <person name="Goldberg J."/>
            <person name="Griggs A."/>
            <person name="Gujja S."/>
            <person name="Hansen M."/>
            <person name="Howarth C."/>
            <person name="Imamovic A."/>
            <person name="Larimer J."/>
            <person name="McCowan C."/>
            <person name="Murphy C."/>
            <person name="Pearson M."/>
            <person name="Priest M."/>
            <person name="Roberts A."/>
            <person name="Saif S."/>
            <person name="Shea T."/>
            <person name="Sykes S."/>
            <person name="Wortman J."/>
            <person name="Nusbaum C."/>
            <person name="Birren B."/>
        </authorList>
    </citation>
    <scope>NUCLEOTIDE SEQUENCE</scope>
    <source>
        <strain evidence="11">CBS 10118</strain>
    </source>
</reference>
<evidence type="ECO:0000256" key="8">
    <source>
        <dbReference type="SAM" id="Phobius"/>
    </source>
</evidence>
<dbReference type="PANTHER" id="PTHR23503:SF8">
    <property type="entry name" value="FACILITATED GLUCOSE TRANSPORTER PROTEIN 1"/>
    <property type="match status" value="1"/>
</dbReference>
<dbReference type="OrthoDB" id="4540492at2759"/>
<feature type="domain" description="Major facilitator superfamily (MFS) profile" evidence="9">
    <location>
        <begin position="8"/>
        <end position="432"/>
    </location>
</feature>
<dbReference type="EMBL" id="CP144542">
    <property type="protein sequence ID" value="WVW82458.1"/>
    <property type="molecule type" value="Genomic_DNA"/>
</dbReference>
<name>A0A1B9GBB8_9TREE</name>
<feature type="transmembrane region" description="Helical" evidence="8">
    <location>
        <begin position="282"/>
        <end position="302"/>
    </location>
</feature>
<organism evidence="10">
    <name type="scientific">Kwoniella bestiolae CBS 10118</name>
    <dbReference type="NCBI Taxonomy" id="1296100"/>
    <lineage>
        <taxon>Eukaryota</taxon>
        <taxon>Fungi</taxon>
        <taxon>Dikarya</taxon>
        <taxon>Basidiomycota</taxon>
        <taxon>Agaricomycotina</taxon>
        <taxon>Tremellomycetes</taxon>
        <taxon>Tremellales</taxon>
        <taxon>Cryptococcaceae</taxon>
        <taxon>Kwoniella</taxon>
    </lineage>
</organism>
<feature type="transmembrane region" description="Helical" evidence="8">
    <location>
        <begin position="309"/>
        <end position="329"/>
    </location>
</feature>
<evidence type="ECO:0000313" key="12">
    <source>
        <dbReference type="Proteomes" id="UP000092730"/>
    </source>
</evidence>
<comment type="catalytic activity">
    <reaction evidence="7">
        <text>myo-inositol(out) + H(+)(out) = myo-inositol(in) + H(+)(in)</text>
        <dbReference type="Rhea" id="RHEA:60364"/>
        <dbReference type="ChEBI" id="CHEBI:15378"/>
        <dbReference type="ChEBI" id="CHEBI:17268"/>
    </reaction>
</comment>
<reference evidence="10" key="1">
    <citation type="submission" date="2013-07" db="EMBL/GenBank/DDBJ databases">
        <title>The Genome Sequence of Cryptococcus bestiolae CBS10118.</title>
        <authorList>
            <consortium name="The Broad Institute Genome Sequencing Platform"/>
            <person name="Cuomo C."/>
            <person name="Litvintseva A."/>
            <person name="Chen Y."/>
            <person name="Heitman J."/>
            <person name="Sun S."/>
            <person name="Springer D."/>
            <person name="Dromer F."/>
            <person name="Young S.K."/>
            <person name="Zeng Q."/>
            <person name="Gargeya S."/>
            <person name="Fitzgerald M."/>
            <person name="Abouelleil A."/>
            <person name="Alvarado L."/>
            <person name="Berlin A.M."/>
            <person name="Chapman S.B."/>
            <person name="Dewar J."/>
            <person name="Goldberg J."/>
            <person name="Griggs A."/>
            <person name="Gujja S."/>
            <person name="Hansen M."/>
            <person name="Howarth C."/>
            <person name="Imamovic A."/>
            <person name="Larimer J."/>
            <person name="McCowan C."/>
            <person name="Murphy C."/>
            <person name="Pearson M."/>
            <person name="Priest M."/>
            <person name="Roberts A."/>
            <person name="Saif S."/>
            <person name="Shea T."/>
            <person name="Sykes S."/>
            <person name="Wortman J."/>
            <person name="Nusbaum C."/>
            <person name="Birren B."/>
        </authorList>
    </citation>
    <scope>NUCLEOTIDE SEQUENCE [LARGE SCALE GENOMIC DNA]</scope>
    <source>
        <strain evidence="10">CBS 10118</strain>
    </source>
</reference>
<reference evidence="11" key="4">
    <citation type="submission" date="2024-02" db="EMBL/GenBank/DDBJ databases">
        <title>Comparative genomics of Cryptococcus and Kwoniella reveals pathogenesis evolution and contrasting modes of karyotype evolution via chromosome fusion or intercentromeric recombination.</title>
        <authorList>
            <person name="Coelho M.A."/>
            <person name="David-Palma M."/>
            <person name="Shea T."/>
            <person name="Bowers K."/>
            <person name="McGinley-Smith S."/>
            <person name="Mohammad A.W."/>
            <person name="Gnirke A."/>
            <person name="Yurkov A.M."/>
            <person name="Nowrousian M."/>
            <person name="Sun S."/>
            <person name="Cuomo C.A."/>
            <person name="Heitman J."/>
        </authorList>
    </citation>
    <scope>NUCLEOTIDE SEQUENCE</scope>
    <source>
        <strain evidence="11">CBS 10118</strain>
    </source>
</reference>
<feature type="transmembrane region" description="Helical" evidence="8">
    <location>
        <begin position="372"/>
        <end position="394"/>
    </location>
</feature>
<comment type="similarity">
    <text evidence="2">Belongs to the major facilitator superfamily. Sugar transporter (TC 2.A.1.1) family.</text>
</comment>
<dbReference type="GeneID" id="30207570"/>
<evidence type="ECO:0000313" key="10">
    <source>
        <dbReference type="EMBL" id="OCF28315.1"/>
    </source>
</evidence>
<feature type="transmembrane region" description="Helical" evidence="8">
    <location>
        <begin position="150"/>
        <end position="170"/>
    </location>
</feature>
<evidence type="ECO:0000256" key="6">
    <source>
        <dbReference type="ARBA" id="ARBA00023136"/>
    </source>
</evidence>
<reference evidence="10" key="3">
    <citation type="submission" date="2014-01" db="EMBL/GenBank/DDBJ databases">
        <title>Evolution of pathogenesis and genome organization in the Tremellales.</title>
        <authorList>
            <person name="Cuomo C."/>
            <person name="Litvintseva A."/>
            <person name="Heitman J."/>
            <person name="Chen Y."/>
            <person name="Sun S."/>
            <person name="Springer D."/>
            <person name="Dromer F."/>
            <person name="Young S."/>
            <person name="Zeng Q."/>
            <person name="Chapman S."/>
            <person name="Gujja S."/>
            <person name="Saif S."/>
            <person name="Birren B."/>
        </authorList>
    </citation>
    <scope>NUCLEOTIDE SEQUENCE</scope>
    <source>
        <strain evidence="10">CBS 10118</strain>
    </source>
</reference>